<feature type="domain" description="Protein export membrane protein SecD/SecF C-terminal" evidence="10">
    <location>
        <begin position="119"/>
        <end position="297"/>
    </location>
</feature>
<dbReference type="PANTHER" id="PTHR30081">
    <property type="entry name" value="PROTEIN-EXPORT MEMBRANE PROTEIN SEC"/>
    <property type="match status" value="1"/>
</dbReference>
<evidence type="ECO:0000256" key="9">
    <source>
        <dbReference type="HAMAP-Rule" id="MF_01464"/>
    </source>
</evidence>
<feature type="transmembrane region" description="Helical" evidence="9">
    <location>
        <begin position="241"/>
        <end position="262"/>
    </location>
</feature>
<keyword evidence="7 9" id="KW-0811">Translocation</keyword>
<reference evidence="11 12" key="1">
    <citation type="submission" date="2019-02" db="EMBL/GenBank/DDBJ databases">
        <authorList>
            <person name="Fomenkov A."/>
            <person name="Dubinina G."/>
            <person name="Grabovich M."/>
            <person name="Vincze T."/>
            <person name="Roberts R.J."/>
        </authorList>
    </citation>
    <scope>NUCLEOTIDE SEQUENCE [LARGE SCALE GENOMIC DNA]</scope>
    <source>
        <strain evidence="11 12">P</strain>
    </source>
</reference>
<evidence type="ECO:0000256" key="7">
    <source>
        <dbReference type="ARBA" id="ARBA00023010"/>
    </source>
</evidence>
<dbReference type="HAMAP" id="MF_01464_B">
    <property type="entry name" value="SecF_B"/>
    <property type="match status" value="1"/>
</dbReference>
<feature type="transmembrane region" description="Helical" evidence="9">
    <location>
        <begin position="143"/>
        <end position="160"/>
    </location>
</feature>
<dbReference type="InterPro" id="IPR048634">
    <property type="entry name" value="SecD_SecF_C"/>
</dbReference>
<dbReference type="GO" id="GO:0015450">
    <property type="term" value="F:protein-transporting ATPase activity"/>
    <property type="evidence" value="ECO:0007669"/>
    <property type="project" value="InterPro"/>
</dbReference>
<dbReference type="GO" id="GO:0006605">
    <property type="term" value="P:protein targeting"/>
    <property type="evidence" value="ECO:0007669"/>
    <property type="project" value="UniProtKB-UniRule"/>
</dbReference>
<keyword evidence="8 9" id="KW-0472">Membrane</keyword>
<dbReference type="AlphaFoldDB" id="A0A5C1QA78"/>
<dbReference type="InterPro" id="IPR005665">
    <property type="entry name" value="SecF_bac"/>
</dbReference>
<reference evidence="11 12" key="2">
    <citation type="submission" date="2019-09" db="EMBL/GenBank/DDBJ databases">
        <title>Complete Genome Sequence and Methylome Analysis of free living Spirochaetas.</title>
        <authorList>
            <person name="Leshcheva N."/>
            <person name="Mikheeva N."/>
        </authorList>
    </citation>
    <scope>NUCLEOTIDE SEQUENCE [LARGE SCALE GENOMIC DNA]</scope>
    <source>
        <strain evidence="11 12">P</strain>
    </source>
</reference>
<dbReference type="GO" id="GO:0043952">
    <property type="term" value="P:protein transport by the Sec complex"/>
    <property type="evidence" value="ECO:0007669"/>
    <property type="project" value="UniProtKB-UniRule"/>
</dbReference>
<comment type="similarity">
    <text evidence="9">Belongs to the SecD/SecF family. SecF subfamily.</text>
</comment>
<evidence type="ECO:0000256" key="8">
    <source>
        <dbReference type="ARBA" id="ARBA00023136"/>
    </source>
</evidence>
<dbReference type="InterPro" id="IPR055344">
    <property type="entry name" value="SecD_SecF_C_bact"/>
</dbReference>
<accession>A0A5C1QA78</accession>
<evidence type="ECO:0000313" key="11">
    <source>
        <dbReference type="EMBL" id="QEN04248.1"/>
    </source>
</evidence>
<evidence type="ECO:0000256" key="2">
    <source>
        <dbReference type="ARBA" id="ARBA00022448"/>
    </source>
</evidence>
<feature type="transmembrane region" description="Helical" evidence="9">
    <location>
        <begin position="166"/>
        <end position="185"/>
    </location>
</feature>
<evidence type="ECO:0000256" key="5">
    <source>
        <dbReference type="ARBA" id="ARBA00022927"/>
    </source>
</evidence>
<protein>
    <recommendedName>
        <fullName evidence="9">Protein-export membrane protein SecF</fullName>
    </recommendedName>
</protein>
<organism evidence="11 12">
    <name type="scientific">Thiospirochaeta perfilievii</name>
    <dbReference type="NCBI Taxonomy" id="252967"/>
    <lineage>
        <taxon>Bacteria</taxon>
        <taxon>Pseudomonadati</taxon>
        <taxon>Spirochaetota</taxon>
        <taxon>Spirochaetia</taxon>
        <taxon>Spirochaetales</taxon>
        <taxon>Spirochaetaceae</taxon>
        <taxon>Thiospirochaeta</taxon>
    </lineage>
</organism>
<dbReference type="InterPro" id="IPR022645">
    <property type="entry name" value="SecD/SecF_bac"/>
</dbReference>
<evidence type="ECO:0000313" key="12">
    <source>
        <dbReference type="Proteomes" id="UP000323824"/>
    </source>
</evidence>
<sequence length="317" mass="34511">MGDKIMTRNFNFTKYKYFGIISTVLIILGFIFTFTVKGGFNLGIDFKAGINQQIAISSSEVIERVSVLDTLSGIKGVQVQRVGSDIENRFVVKVQDSGEDNFQSAVASSIKTALDSNFGSSKVTILSTEFVGGSFSSNLTQEVLFLTFFALLLILAYVWIRFHLNYAFSAIVAIFHDVLFLLAFIGVTGLEVSTGTIAAVLTIIGYSLNDTIVIFDRVRENVKESSGSFEEKVNTSLNESLSRTIITSLTTLIAVTSIFILADGQIKDFALSLIVGIVIGTYSSIFVASSVVVTWGNKIASNRHAKFETSSKLSVDK</sequence>
<comment type="subcellular location">
    <subcellularLocation>
        <location evidence="1 9">Cell membrane</location>
        <topology evidence="1 9">Multi-pass membrane protein</topology>
    </subcellularLocation>
</comment>
<dbReference type="GO" id="GO:0065002">
    <property type="term" value="P:intracellular protein transmembrane transport"/>
    <property type="evidence" value="ECO:0007669"/>
    <property type="project" value="UniProtKB-UniRule"/>
</dbReference>
<dbReference type="GO" id="GO:0005886">
    <property type="term" value="C:plasma membrane"/>
    <property type="evidence" value="ECO:0007669"/>
    <property type="project" value="UniProtKB-SubCell"/>
</dbReference>
<dbReference type="SUPFAM" id="SSF82866">
    <property type="entry name" value="Multidrug efflux transporter AcrB transmembrane domain"/>
    <property type="match status" value="1"/>
</dbReference>
<feature type="transmembrane region" description="Helical" evidence="9">
    <location>
        <begin position="15"/>
        <end position="36"/>
    </location>
</feature>
<keyword evidence="4 9" id="KW-0812">Transmembrane</keyword>
<dbReference type="OrthoDB" id="9805019at2"/>
<dbReference type="PRINTS" id="PR01755">
    <property type="entry name" value="SECFTRNLCASE"/>
</dbReference>
<comment type="function">
    <text evidence="9">Part of the Sec protein translocase complex. Interacts with the SecYEG preprotein conducting channel. SecDF uses the proton motive force (PMF) to complete protein translocation after the ATP-dependent function of SecA.</text>
</comment>
<evidence type="ECO:0000256" key="6">
    <source>
        <dbReference type="ARBA" id="ARBA00022989"/>
    </source>
</evidence>
<evidence type="ECO:0000256" key="1">
    <source>
        <dbReference type="ARBA" id="ARBA00004651"/>
    </source>
</evidence>
<name>A0A5C1QA78_9SPIO</name>
<gene>
    <name evidence="9 11" type="primary">secF</name>
    <name evidence="11" type="ORF">EW093_05890</name>
</gene>
<comment type="subunit">
    <text evidence="9">Forms a complex with SecD. Part of the essential Sec protein translocation apparatus which comprises SecA, SecYEG and auxiliary proteins SecDF. Other proteins may also be involved.</text>
</comment>
<dbReference type="Proteomes" id="UP000323824">
    <property type="component" value="Chromosome"/>
</dbReference>
<keyword evidence="2 9" id="KW-0813">Transport</keyword>
<feature type="transmembrane region" description="Helical" evidence="9">
    <location>
        <begin position="269"/>
        <end position="293"/>
    </location>
</feature>
<dbReference type="NCBIfam" id="TIGR00916">
    <property type="entry name" value="2A0604s01"/>
    <property type="match status" value="1"/>
</dbReference>
<dbReference type="InterPro" id="IPR022813">
    <property type="entry name" value="SecD/SecF_arch_bac"/>
</dbReference>
<dbReference type="NCBIfam" id="TIGR00966">
    <property type="entry name" value="transloc_SecF"/>
    <property type="match status" value="1"/>
</dbReference>
<proteinExistence type="inferred from homology"/>
<dbReference type="Gene3D" id="1.20.1640.10">
    <property type="entry name" value="Multidrug efflux transporter AcrB transmembrane domain"/>
    <property type="match status" value="1"/>
</dbReference>
<feature type="transmembrane region" description="Helical" evidence="9">
    <location>
        <begin position="197"/>
        <end position="215"/>
    </location>
</feature>
<keyword evidence="5 9" id="KW-0653">Protein transport</keyword>
<dbReference type="KEGG" id="sper:EW093_05890"/>
<keyword evidence="6 9" id="KW-1133">Transmembrane helix</keyword>
<evidence type="ECO:0000256" key="4">
    <source>
        <dbReference type="ARBA" id="ARBA00022692"/>
    </source>
</evidence>
<evidence type="ECO:0000259" key="10">
    <source>
        <dbReference type="Pfam" id="PF02355"/>
    </source>
</evidence>
<keyword evidence="3 9" id="KW-1003">Cell membrane</keyword>
<evidence type="ECO:0000256" key="3">
    <source>
        <dbReference type="ARBA" id="ARBA00022475"/>
    </source>
</evidence>
<dbReference type="EMBL" id="CP035807">
    <property type="protein sequence ID" value="QEN04248.1"/>
    <property type="molecule type" value="Genomic_DNA"/>
</dbReference>
<dbReference type="Pfam" id="PF02355">
    <property type="entry name" value="SecD_SecF_C"/>
    <property type="match status" value="1"/>
</dbReference>
<dbReference type="PANTHER" id="PTHR30081:SF8">
    <property type="entry name" value="PROTEIN TRANSLOCASE SUBUNIT SECF"/>
    <property type="match status" value="1"/>
</dbReference>
<keyword evidence="12" id="KW-1185">Reference proteome</keyword>